<feature type="transmembrane region" description="Helical" evidence="2">
    <location>
        <begin position="48"/>
        <end position="67"/>
    </location>
</feature>
<dbReference type="EMBL" id="KQ258401">
    <property type="protein sequence ID" value="KOM27953.1"/>
    <property type="molecule type" value="Genomic_DNA"/>
</dbReference>
<accession>A0A0L9TBM8</accession>
<dbReference type="Gramene" id="KOM27953">
    <property type="protein sequence ID" value="KOM27953"/>
    <property type="gene ID" value="LR48_Vigan470s000600"/>
</dbReference>
<dbReference type="Proteomes" id="UP000053144">
    <property type="component" value="Unassembled WGS sequence"/>
</dbReference>
<keyword evidence="2" id="KW-0472">Membrane</keyword>
<keyword evidence="2" id="KW-0812">Transmembrane</keyword>
<evidence type="ECO:0000256" key="2">
    <source>
        <dbReference type="SAM" id="Phobius"/>
    </source>
</evidence>
<protein>
    <submittedName>
        <fullName evidence="3">Uncharacterized protein</fullName>
    </submittedName>
</protein>
<reference evidence="4" key="1">
    <citation type="journal article" date="2015" name="Proc. Natl. Acad. Sci. U.S.A.">
        <title>Genome sequencing of adzuki bean (Vigna angularis) provides insight into high starch and low fat accumulation and domestication.</title>
        <authorList>
            <person name="Yang K."/>
            <person name="Tian Z."/>
            <person name="Chen C."/>
            <person name="Luo L."/>
            <person name="Zhao B."/>
            <person name="Wang Z."/>
            <person name="Yu L."/>
            <person name="Li Y."/>
            <person name="Sun Y."/>
            <person name="Li W."/>
            <person name="Chen Y."/>
            <person name="Li Y."/>
            <person name="Zhang Y."/>
            <person name="Ai D."/>
            <person name="Zhao J."/>
            <person name="Shang C."/>
            <person name="Ma Y."/>
            <person name="Wu B."/>
            <person name="Wang M."/>
            <person name="Gao L."/>
            <person name="Sun D."/>
            <person name="Zhang P."/>
            <person name="Guo F."/>
            <person name="Wang W."/>
            <person name="Li Y."/>
            <person name="Wang J."/>
            <person name="Varshney R.K."/>
            <person name="Wang J."/>
            <person name="Ling H.Q."/>
            <person name="Wan P."/>
        </authorList>
    </citation>
    <scope>NUCLEOTIDE SEQUENCE</scope>
    <source>
        <strain evidence="4">cv. Jingnong 6</strain>
    </source>
</reference>
<evidence type="ECO:0000313" key="4">
    <source>
        <dbReference type="Proteomes" id="UP000053144"/>
    </source>
</evidence>
<dbReference type="STRING" id="3914.A0A0L9TBM8"/>
<evidence type="ECO:0000313" key="3">
    <source>
        <dbReference type="EMBL" id="KOM27953.1"/>
    </source>
</evidence>
<evidence type="ECO:0000256" key="1">
    <source>
        <dbReference type="SAM" id="MobiDB-lite"/>
    </source>
</evidence>
<dbReference type="AlphaFoldDB" id="A0A0L9TBM8"/>
<gene>
    <name evidence="3" type="ORF">LR48_Vigan470s000600</name>
</gene>
<feature type="region of interest" description="Disordered" evidence="1">
    <location>
        <begin position="107"/>
        <end position="141"/>
    </location>
</feature>
<name>A0A0L9TBM8_PHAAN</name>
<organism evidence="3 4">
    <name type="scientific">Phaseolus angularis</name>
    <name type="common">Azuki bean</name>
    <name type="synonym">Vigna angularis</name>
    <dbReference type="NCBI Taxonomy" id="3914"/>
    <lineage>
        <taxon>Eukaryota</taxon>
        <taxon>Viridiplantae</taxon>
        <taxon>Streptophyta</taxon>
        <taxon>Embryophyta</taxon>
        <taxon>Tracheophyta</taxon>
        <taxon>Spermatophyta</taxon>
        <taxon>Magnoliopsida</taxon>
        <taxon>eudicotyledons</taxon>
        <taxon>Gunneridae</taxon>
        <taxon>Pentapetalae</taxon>
        <taxon>rosids</taxon>
        <taxon>fabids</taxon>
        <taxon>Fabales</taxon>
        <taxon>Fabaceae</taxon>
        <taxon>Papilionoideae</taxon>
        <taxon>50 kb inversion clade</taxon>
        <taxon>NPAAA clade</taxon>
        <taxon>indigoferoid/millettioid clade</taxon>
        <taxon>Phaseoleae</taxon>
        <taxon>Vigna</taxon>
    </lineage>
</organism>
<dbReference type="PANTHER" id="PTHR35459">
    <property type="entry name" value="T1N6.14 PROTEIN"/>
    <property type="match status" value="1"/>
</dbReference>
<proteinExistence type="predicted"/>
<dbReference type="PANTHER" id="PTHR35459:SF2">
    <property type="entry name" value="T1N6.14 PROTEIN"/>
    <property type="match status" value="1"/>
</dbReference>
<sequence length="188" mass="21112">MLNKTNPNQESDLKKKVKVKNISSTEQTTLCKMDVESPLKYQMANASLWLHADSANFGSFLFLIFVFSHALTKKVIRTPDYKKCKAAREIQEQLKIVSRLCESMKDDQSKAGQNIDQKTPKEQQSRPSEIKLTPPVPGFQQQPVEDGLPGTYVVGGSAFGWNFITFSGKDPVYCGRSKEEFRTGKASK</sequence>
<keyword evidence="2" id="KW-1133">Transmembrane helix</keyword>